<dbReference type="PANTHER" id="PTHR12801:SF115">
    <property type="entry name" value="FI18136P1-RELATED"/>
    <property type="match status" value="1"/>
</dbReference>
<comment type="similarity">
    <text evidence="2">Belongs to the REXO1/REXO3 family.</text>
</comment>
<dbReference type="Gene3D" id="3.30.420.10">
    <property type="entry name" value="Ribonuclease H-like superfamily/Ribonuclease H"/>
    <property type="match status" value="1"/>
</dbReference>
<dbReference type="FunFam" id="3.30.420.10:FF:000080">
    <property type="entry name" value="Small RNA degrading nuclease 3"/>
    <property type="match status" value="1"/>
</dbReference>
<comment type="subcellular location">
    <subcellularLocation>
        <location evidence="1">Nucleus</location>
    </subcellularLocation>
</comment>
<feature type="domain" description="Exonuclease" evidence="9">
    <location>
        <begin position="223"/>
        <end position="383"/>
    </location>
</feature>
<organism evidence="10">
    <name type="scientific">Anthurium amnicola</name>
    <dbReference type="NCBI Taxonomy" id="1678845"/>
    <lineage>
        <taxon>Eukaryota</taxon>
        <taxon>Viridiplantae</taxon>
        <taxon>Streptophyta</taxon>
        <taxon>Embryophyta</taxon>
        <taxon>Tracheophyta</taxon>
        <taxon>Spermatophyta</taxon>
        <taxon>Magnoliopsida</taxon>
        <taxon>Liliopsida</taxon>
        <taxon>Araceae</taxon>
        <taxon>Pothoideae</taxon>
        <taxon>Potheae</taxon>
        <taxon>Anthurium</taxon>
    </lineage>
</organism>
<feature type="transmembrane region" description="Helical" evidence="8">
    <location>
        <begin position="56"/>
        <end position="81"/>
    </location>
</feature>
<dbReference type="EMBL" id="GDJX01015582">
    <property type="protein sequence ID" value="JAT52354.1"/>
    <property type="molecule type" value="Transcribed_RNA"/>
</dbReference>
<dbReference type="InterPro" id="IPR013520">
    <property type="entry name" value="Ribonucl_H"/>
</dbReference>
<gene>
    <name evidence="10" type="primary">SDN3_0</name>
    <name evidence="10" type="ORF">g.56365</name>
</gene>
<dbReference type="InterPro" id="IPR012337">
    <property type="entry name" value="RNaseH-like_sf"/>
</dbReference>
<evidence type="ECO:0000256" key="4">
    <source>
        <dbReference type="ARBA" id="ARBA00022801"/>
    </source>
</evidence>
<dbReference type="PANTHER" id="PTHR12801">
    <property type="entry name" value="RNA EXONUCLEASE REXO1 / RECO3 FAMILY MEMBER-RELATED"/>
    <property type="match status" value="1"/>
</dbReference>
<keyword evidence="6" id="KW-0539">Nucleus</keyword>
<evidence type="ECO:0000256" key="7">
    <source>
        <dbReference type="ARBA" id="ARBA00053817"/>
    </source>
</evidence>
<proteinExistence type="inferred from homology"/>
<keyword evidence="8" id="KW-0812">Transmembrane</keyword>
<protein>
    <submittedName>
        <fullName evidence="10">Small RNA degrading nuclease 3</fullName>
    </submittedName>
</protein>
<evidence type="ECO:0000256" key="6">
    <source>
        <dbReference type="ARBA" id="ARBA00023242"/>
    </source>
</evidence>
<evidence type="ECO:0000256" key="3">
    <source>
        <dbReference type="ARBA" id="ARBA00022722"/>
    </source>
</evidence>
<dbReference type="SUPFAM" id="SSF53098">
    <property type="entry name" value="Ribonuclease H-like"/>
    <property type="match status" value="1"/>
</dbReference>
<evidence type="ECO:0000313" key="10">
    <source>
        <dbReference type="EMBL" id="JAT52354.1"/>
    </source>
</evidence>
<keyword evidence="8" id="KW-1133">Transmembrane helix</keyword>
<evidence type="ECO:0000256" key="8">
    <source>
        <dbReference type="SAM" id="Phobius"/>
    </source>
</evidence>
<keyword evidence="4" id="KW-0378">Hydrolase</keyword>
<keyword evidence="8" id="KW-0472">Membrane</keyword>
<keyword evidence="5" id="KW-0269">Exonuclease</keyword>
<comment type="function">
    <text evidence="7">3'-5' exonuclease degrading single-stranded small RNAs.</text>
</comment>
<sequence>KVSNMACTSEPRFTRGRCVLIDSGGNLPGRSESAHYSFLHPMIGPGYKTFARRRALAAFLFPPLPSFLLSFLLAVLCLVSMGKEIATADKEVLVEIVKLAQKRGLEGAKGRWKEFLSTHDRKFGASLSDPAKRSTDVLMAFLETFTREEDFELFSKVMRRHKNLKTMETHVRDLPESDSPQQKLVRLTIGHPQYLQDYTFPSHNEDWVVTPSGQVSELANSNVMISVDCEKVLCEDGTEAVVRVCAVDHNMEVKINKVVKPTKAITDYRTNITGICSKDLEGISCTLVDVQNSLKDLLLHGTILVGHSLHNDLEALKVDHARVIDTAYIFKYVDMPNLKPSLNNLCKSVLGTEVRKEGEPHNCLADAEATMKLVLAKIEHGFDDPIVIEGKKVSGADLAKLLLHKIPVVVSSQELLKLFPQNTSIDIEPDSRMRGKTYSTFVVFKNFKEAHKAFRDIEGQEEKDSCNRPQKLVTLRLSTGQTVSFYLRKMVPDLSTDNCVSSKKRNALDDGEESKRQKAVLYQCDHVKEIKRLKQELRQREDEIFSLQKILSAFI</sequence>
<dbReference type="InterPro" id="IPR034922">
    <property type="entry name" value="REX1-like_exo"/>
</dbReference>
<name>A0A1D1YCL1_9ARAE</name>
<dbReference type="InterPro" id="IPR036397">
    <property type="entry name" value="RNaseH_sf"/>
</dbReference>
<keyword evidence="3" id="KW-0540">Nuclease</keyword>
<reference evidence="10" key="1">
    <citation type="submission" date="2015-07" db="EMBL/GenBank/DDBJ databases">
        <title>Transcriptome Assembly of Anthurium amnicola.</title>
        <authorList>
            <person name="Suzuki J."/>
        </authorList>
    </citation>
    <scope>NUCLEOTIDE SEQUENCE</scope>
</reference>
<dbReference type="AlphaFoldDB" id="A0A1D1YCL1"/>
<dbReference type="CDD" id="cd06145">
    <property type="entry name" value="REX1_like"/>
    <property type="match status" value="1"/>
</dbReference>
<evidence type="ECO:0000256" key="1">
    <source>
        <dbReference type="ARBA" id="ARBA00004123"/>
    </source>
</evidence>
<dbReference type="GO" id="GO:0005634">
    <property type="term" value="C:nucleus"/>
    <property type="evidence" value="ECO:0007669"/>
    <property type="project" value="UniProtKB-SubCell"/>
</dbReference>
<dbReference type="InterPro" id="IPR047021">
    <property type="entry name" value="REXO1/3/4-like"/>
</dbReference>
<dbReference type="GO" id="GO:0003676">
    <property type="term" value="F:nucleic acid binding"/>
    <property type="evidence" value="ECO:0007669"/>
    <property type="project" value="InterPro"/>
</dbReference>
<evidence type="ECO:0000256" key="2">
    <source>
        <dbReference type="ARBA" id="ARBA00006357"/>
    </source>
</evidence>
<dbReference type="Pfam" id="PF00929">
    <property type="entry name" value="RNase_T"/>
    <property type="match status" value="1"/>
</dbReference>
<dbReference type="SMART" id="SM00479">
    <property type="entry name" value="EXOIII"/>
    <property type="match status" value="1"/>
</dbReference>
<evidence type="ECO:0000256" key="5">
    <source>
        <dbReference type="ARBA" id="ARBA00022839"/>
    </source>
</evidence>
<feature type="non-terminal residue" evidence="10">
    <location>
        <position position="1"/>
    </location>
</feature>
<dbReference type="GO" id="GO:0004527">
    <property type="term" value="F:exonuclease activity"/>
    <property type="evidence" value="ECO:0007669"/>
    <property type="project" value="UniProtKB-KW"/>
</dbReference>
<accession>A0A1D1YCL1</accession>
<evidence type="ECO:0000259" key="9">
    <source>
        <dbReference type="SMART" id="SM00479"/>
    </source>
</evidence>